<dbReference type="Pfam" id="PF13306">
    <property type="entry name" value="LRR_5"/>
    <property type="match status" value="5"/>
</dbReference>
<dbReference type="RefSeq" id="XP_001311308.1">
    <property type="nucleotide sequence ID" value="XM_001311307.1"/>
</dbReference>
<dbReference type="Gene3D" id="3.80.10.10">
    <property type="entry name" value="Ribonuclease Inhibitor"/>
    <property type="match status" value="3"/>
</dbReference>
<dbReference type="SUPFAM" id="SSF52058">
    <property type="entry name" value="L domain-like"/>
    <property type="match status" value="1"/>
</dbReference>
<keyword evidence="2" id="KW-1185">Reference proteome</keyword>
<evidence type="ECO:0000313" key="1">
    <source>
        <dbReference type="EMBL" id="EAX98378.1"/>
    </source>
</evidence>
<gene>
    <name evidence="1" type="ORF">TVAG_357470</name>
</gene>
<dbReference type="InterPro" id="IPR026906">
    <property type="entry name" value="LRR_5"/>
</dbReference>
<evidence type="ECO:0000313" key="2">
    <source>
        <dbReference type="Proteomes" id="UP000001542"/>
    </source>
</evidence>
<name>A2F9P8_TRIV3</name>
<dbReference type="InterPro" id="IPR053139">
    <property type="entry name" value="Surface_bspA-like"/>
</dbReference>
<dbReference type="EMBL" id="DS113678">
    <property type="protein sequence ID" value="EAX98378.1"/>
    <property type="molecule type" value="Genomic_DNA"/>
</dbReference>
<dbReference type="SUPFAM" id="SSF52047">
    <property type="entry name" value="RNI-like"/>
    <property type="match status" value="1"/>
</dbReference>
<dbReference type="STRING" id="5722.A2F9P8"/>
<reference evidence="1" key="1">
    <citation type="submission" date="2006-10" db="EMBL/GenBank/DDBJ databases">
        <authorList>
            <person name="Amadeo P."/>
            <person name="Zhao Q."/>
            <person name="Wortman J."/>
            <person name="Fraser-Liggett C."/>
            <person name="Carlton J."/>
        </authorList>
    </citation>
    <scope>NUCLEOTIDE SEQUENCE</scope>
    <source>
        <strain evidence="1">G3</strain>
    </source>
</reference>
<dbReference type="AlphaFoldDB" id="A2F9P8"/>
<organism evidence="1 2">
    <name type="scientific">Trichomonas vaginalis (strain ATCC PRA-98 / G3)</name>
    <dbReference type="NCBI Taxonomy" id="412133"/>
    <lineage>
        <taxon>Eukaryota</taxon>
        <taxon>Metamonada</taxon>
        <taxon>Parabasalia</taxon>
        <taxon>Trichomonadida</taxon>
        <taxon>Trichomonadidae</taxon>
        <taxon>Trichomonas</taxon>
    </lineage>
</organism>
<dbReference type="InParanoid" id="A2F9P8"/>
<dbReference type="VEuPathDB" id="TrichDB:TVAG_357470"/>
<accession>A2F9P8</accession>
<dbReference type="PANTHER" id="PTHR45661">
    <property type="entry name" value="SURFACE ANTIGEN"/>
    <property type="match status" value="1"/>
</dbReference>
<dbReference type="KEGG" id="tva:4756175"/>
<dbReference type="InterPro" id="IPR032675">
    <property type="entry name" value="LRR_dom_sf"/>
</dbReference>
<proteinExistence type="predicted"/>
<dbReference type="PANTHER" id="PTHR45661:SF3">
    <property type="entry name" value="IG-LIKE DOMAIN-CONTAINING PROTEIN"/>
    <property type="match status" value="1"/>
</dbReference>
<protein>
    <submittedName>
        <fullName evidence="1">Surface antigen BspA-like</fullName>
    </submittedName>
</protein>
<dbReference type="Proteomes" id="UP000001542">
    <property type="component" value="Unassembled WGS sequence"/>
</dbReference>
<sequence>MSECTKLTFLNYAIFHKCKYLRSVQLPPNLLRIGSACFQDTTSLTKIDLPNSVTTIDGWTSIGRVFGNSALSQININVDSNLNYLGGDAFTSCKLTFFFIPWKLTKLEASCFAGCPLNEIVIDERNTAFKTDGKIIYTGTNNNTLLFISSTKTGSYTVPSYVSTVGTAAIRGGKLSEIIMPENVKTLNAWCLSGNPITTFTFPSGVTTVPGSMFYGCENLITVYFTNKITKILYRAFYNCVLLKNVELPSNLTELGSEAFYNCISLKSISLPESLETLGDGVFLLTRGLTISLQNPNLVIDDFTMYRDNNQTLFTYLGSNQNYNITVKSSCTLIAPKTFLQKKLQNVYFSNNENMTIGAYAFDSSLIKSIVMPPGLNTIESYALQNCKILENVTFLGNQLKSIPEYCFYKNSNLKYIKLPTSIESIGNYAFQECPLLGDIGISSLNLLTSIGISAFKSSGLTTANLSPSVRTIGSSAFSGSSITSLTISCDIPQYMCQFCTSLTTLEMQAGIVEINIYAFSGCTSLIGFTIPTNLQTIGSFSFQNCEVLENVNMATNGNLNSVAGGSFQGCYKLKEIHLSPMEENFSFYNGALMNFNQTQLIVFIPYSDIKNFVVPSEMEVIGSNAFMGSPKLMRVFFSGNRINRINYQAFKDCSNLNLVFFASSKIEVTFGTEVFLGCNNLKKCGSFSVPPSVKTTLLEQGIPSIAFKDDCETSVTCKIRPDFKISSAYLFPFITMNV</sequence>
<reference evidence="1" key="2">
    <citation type="journal article" date="2007" name="Science">
        <title>Draft genome sequence of the sexually transmitted pathogen Trichomonas vaginalis.</title>
        <authorList>
            <person name="Carlton J.M."/>
            <person name="Hirt R.P."/>
            <person name="Silva J.C."/>
            <person name="Delcher A.L."/>
            <person name="Schatz M."/>
            <person name="Zhao Q."/>
            <person name="Wortman J.R."/>
            <person name="Bidwell S.L."/>
            <person name="Alsmark U.C.M."/>
            <person name="Besteiro S."/>
            <person name="Sicheritz-Ponten T."/>
            <person name="Noel C.J."/>
            <person name="Dacks J.B."/>
            <person name="Foster P.G."/>
            <person name="Simillion C."/>
            <person name="Van de Peer Y."/>
            <person name="Miranda-Saavedra D."/>
            <person name="Barton G.J."/>
            <person name="Westrop G.D."/>
            <person name="Mueller S."/>
            <person name="Dessi D."/>
            <person name="Fiori P.L."/>
            <person name="Ren Q."/>
            <person name="Paulsen I."/>
            <person name="Zhang H."/>
            <person name="Bastida-Corcuera F.D."/>
            <person name="Simoes-Barbosa A."/>
            <person name="Brown M.T."/>
            <person name="Hayes R.D."/>
            <person name="Mukherjee M."/>
            <person name="Okumura C.Y."/>
            <person name="Schneider R."/>
            <person name="Smith A.J."/>
            <person name="Vanacova S."/>
            <person name="Villalvazo M."/>
            <person name="Haas B.J."/>
            <person name="Pertea M."/>
            <person name="Feldblyum T.V."/>
            <person name="Utterback T.R."/>
            <person name="Shu C.L."/>
            <person name="Osoegawa K."/>
            <person name="de Jong P.J."/>
            <person name="Hrdy I."/>
            <person name="Horvathova L."/>
            <person name="Zubacova Z."/>
            <person name="Dolezal P."/>
            <person name="Malik S.B."/>
            <person name="Logsdon J.M. Jr."/>
            <person name="Henze K."/>
            <person name="Gupta A."/>
            <person name="Wang C.C."/>
            <person name="Dunne R.L."/>
            <person name="Upcroft J.A."/>
            <person name="Upcroft P."/>
            <person name="White O."/>
            <person name="Salzberg S.L."/>
            <person name="Tang P."/>
            <person name="Chiu C.-H."/>
            <person name="Lee Y.-S."/>
            <person name="Embley T.M."/>
            <person name="Coombs G.H."/>
            <person name="Mottram J.C."/>
            <person name="Tachezy J."/>
            <person name="Fraser-Liggett C.M."/>
            <person name="Johnson P.J."/>
        </authorList>
    </citation>
    <scope>NUCLEOTIDE SEQUENCE [LARGE SCALE GENOMIC DNA]</scope>
    <source>
        <strain evidence="1">G3</strain>
    </source>
</reference>
<dbReference type="VEuPathDB" id="TrichDB:TVAGG3_0429420"/>